<keyword evidence="1" id="KW-0732">Signal</keyword>
<dbReference type="PANTHER" id="PTHR33376:SF2">
    <property type="entry name" value="DICARBOXYLATE-BINDING PERIPLASMIC PROTEIN"/>
    <property type="match status" value="1"/>
</dbReference>
<sequence length="343" mass="38011">MRAQQEHHHSGRTPMLTRRHALALTAASAAFAVAPFTRASAQSVTLRSADIHPDGYPTVESVKFFGQYLQDKTNGRVKVQVFSSGQLGQEKDTIEQTRFGVIDLNRVNTAPFNNLIPETAVLGLPFLFRSVQHMYSVVDGPIGAEIGKAFEPHGLIVLGFFDSGARSMYNSKRPINTLADMKGMKIRVQQSDLFIALINALGANATPMPFGELYSALQTGLVDGAENNFPSYESVKHYEVAKYFSLTEHSMAPEVFCMSKRSWDKLSADDQKLFREAGKAATLKMRELWAKRDAEAKEKVIKGGALINEVDKQPFIDAMKPVYDKFVTSEKMKDLVARIKATA</sequence>
<dbReference type="EMBL" id="AP009384">
    <property type="protein sequence ID" value="BAF89336.1"/>
    <property type="molecule type" value="Genomic_DNA"/>
</dbReference>
<gene>
    <name evidence="2" type="ordered locus">AZC_3338</name>
</gene>
<evidence type="ECO:0000313" key="3">
    <source>
        <dbReference type="Proteomes" id="UP000000270"/>
    </source>
</evidence>
<dbReference type="STRING" id="438753.AZC_3338"/>
<dbReference type="HOGENOM" id="CLU_036176_4_0_5"/>
<dbReference type="InterPro" id="IPR006311">
    <property type="entry name" value="TAT_signal"/>
</dbReference>
<dbReference type="eggNOG" id="COG1638">
    <property type="taxonomic scope" value="Bacteria"/>
</dbReference>
<reference evidence="2 3" key="3">
    <citation type="journal article" date="2008" name="BMC Genomics">
        <title>The genome of the versatile nitrogen fixer Azorhizobium caulinodans ORS571.</title>
        <authorList>
            <person name="Lee KB."/>
            <person name="Backer P.D."/>
            <person name="Aono T."/>
            <person name="Liu CT."/>
            <person name="Suzuki S."/>
            <person name="Suzuki T."/>
            <person name="Kaneko T."/>
            <person name="Yamada M."/>
            <person name="Tabata S."/>
            <person name="Kupfer D.M."/>
            <person name="Najar F.Z."/>
            <person name="Wiley G.B."/>
            <person name="Roe B."/>
            <person name="Binnewies T.T."/>
            <person name="Ussery D.W."/>
            <person name="D'Haeze W."/>
            <person name="Herder J.D."/>
            <person name="Gevers D."/>
            <person name="Vereecke D."/>
            <person name="Holsters M."/>
            <person name="Oyaizu H."/>
        </authorList>
    </citation>
    <scope>NUCLEOTIDE SEQUENCE [LARGE SCALE GENOMIC DNA]</scope>
    <source>
        <strain evidence="3">ATCC 43989 / DSM 5975 / JCM 20966 / LMG 6465 / NBRC 14845 / NCIMB 13405 / ORS 571</strain>
    </source>
</reference>
<name>A8IHY5_AZOC5</name>
<dbReference type="NCBIfam" id="TIGR00787">
    <property type="entry name" value="dctP"/>
    <property type="match status" value="1"/>
</dbReference>
<organism evidence="2 3">
    <name type="scientific">Azorhizobium caulinodans (strain ATCC 43989 / DSM 5975 / JCM 20966 / LMG 6465 / NBRC 14845 / NCIMB 13405 / ORS 571)</name>
    <dbReference type="NCBI Taxonomy" id="438753"/>
    <lineage>
        <taxon>Bacteria</taxon>
        <taxon>Pseudomonadati</taxon>
        <taxon>Pseudomonadota</taxon>
        <taxon>Alphaproteobacteria</taxon>
        <taxon>Hyphomicrobiales</taxon>
        <taxon>Xanthobacteraceae</taxon>
        <taxon>Azorhizobium</taxon>
    </lineage>
</organism>
<reference evidence="2 3" key="5">
    <citation type="journal article" date="2010" name="Appl. Environ. Microbiol.">
        <title>phrR-like gene praR of Azorhizobium caulinodans ORS571 is essential for symbiosis with Sesbania rostrata and is involved in expression of reb genes.</title>
        <authorList>
            <person name="Akiba N."/>
            <person name="Aono T."/>
            <person name="Toyazaki H."/>
            <person name="Sato S."/>
            <person name="Oyaizu H."/>
        </authorList>
    </citation>
    <scope>NUCLEOTIDE SEQUENCE [LARGE SCALE GENOMIC DNA]</scope>
    <source>
        <strain evidence="3">ATCC 43989 / DSM 5975 / JCM 20966 / LMG 6465 / NBRC 14845 / NCIMB 13405 / ORS 571</strain>
    </source>
</reference>
<dbReference type="AlphaFoldDB" id="A8IHY5"/>
<dbReference type="SUPFAM" id="SSF53850">
    <property type="entry name" value="Periplasmic binding protein-like II"/>
    <property type="match status" value="1"/>
</dbReference>
<dbReference type="Gene3D" id="3.40.190.170">
    <property type="entry name" value="Bacterial extracellular solute-binding protein, family 7"/>
    <property type="match status" value="1"/>
</dbReference>
<dbReference type="NCBIfam" id="NF037995">
    <property type="entry name" value="TRAP_S1"/>
    <property type="match status" value="1"/>
</dbReference>
<dbReference type="Pfam" id="PF03480">
    <property type="entry name" value="DctP"/>
    <property type="match status" value="1"/>
</dbReference>
<dbReference type="GO" id="GO:0030288">
    <property type="term" value="C:outer membrane-bounded periplasmic space"/>
    <property type="evidence" value="ECO:0007669"/>
    <property type="project" value="InterPro"/>
</dbReference>
<dbReference type="PIRSF" id="PIRSF006470">
    <property type="entry name" value="DctB"/>
    <property type="match status" value="1"/>
</dbReference>
<evidence type="ECO:0000256" key="1">
    <source>
        <dbReference type="ARBA" id="ARBA00022729"/>
    </source>
</evidence>
<dbReference type="InterPro" id="IPR038404">
    <property type="entry name" value="TRAP_DctP_sf"/>
</dbReference>
<reference evidence="2 3" key="4">
    <citation type="journal article" date="2009" name="Appl. Environ. Microbiol.">
        <title>Comparative genome-wide transcriptional profiling of Azorhizobium caulinodans ORS571 grown under free-living and symbiotic conditions.</title>
        <authorList>
            <person name="Tsukada S."/>
            <person name="Aono T."/>
            <person name="Akiba N."/>
            <person name="Lee KB."/>
            <person name="Liu CT."/>
            <person name="Toyazaki H."/>
            <person name="Oyaizu H."/>
        </authorList>
    </citation>
    <scope>NUCLEOTIDE SEQUENCE [LARGE SCALE GENOMIC DNA]</scope>
    <source>
        <strain evidence="3">ATCC 43989 / DSM 5975 / JCM 20966 / LMG 6465 / NBRC 14845 / NCIMB 13405 / ORS 571</strain>
    </source>
</reference>
<dbReference type="CDD" id="cd13671">
    <property type="entry name" value="PBP2_TRAP_SBP_like_3"/>
    <property type="match status" value="1"/>
</dbReference>
<dbReference type="PANTHER" id="PTHR33376">
    <property type="match status" value="1"/>
</dbReference>
<dbReference type="GO" id="GO:0030246">
    <property type="term" value="F:carbohydrate binding"/>
    <property type="evidence" value="ECO:0007669"/>
    <property type="project" value="TreeGrafter"/>
</dbReference>
<protein>
    <submittedName>
        <fullName evidence="2">C4-dicarboxylate-binding protein</fullName>
    </submittedName>
</protein>
<reference evidence="3" key="2">
    <citation type="submission" date="2007-04" db="EMBL/GenBank/DDBJ databases">
        <title>Complete genome sequence of the nitrogen-fixing bacterium Azorhizobium caulinodans ORS571.</title>
        <authorList>
            <person name="Lee K.B."/>
            <person name="Backer P.D."/>
            <person name="Aono T."/>
            <person name="Liu C.T."/>
            <person name="Suzuki S."/>
            <person name="Suzuki T."/>
            <person name="Kaneko T."/>
            <person name="Yamada M."/>
            <person name="Tabata S."/>
            <person name="Kupfer D.M."/>
            <person name="Najar F.Z."/>
            <person name="Wiley G.B."/>
            <person name="Roe B."/>
            <person name="Binnewies T."/>
            <person name="Ussery D."/>
            <person name="Vereecke D."/>
            <person name="Gevers D."/>
            <person name="Holsters M."/>
            <person name="Oyaizu H."/>
        </authorList>
    </citation>
    <scope>NUCLEOTIDE SEQUENCE [LARGE SCALE GENOMIC DNA]</scope>
    <source>
        <strain evidence="3">ATCC 43989 / DSM 5975 / JCM 20966 / LMG 6465 / NBRC 14845 / NCIMB 13405 / ORS 571</strain>
    </source>
</reference>
<dbReference type="PROSITE" id="PS51318">
    <property type="entry name" value="TAT"/>
    <property type="match status" value="1"/>
</dbReference>
<dbReference type="GO" id="GO:0055085">
    <property type="term" value="P:transmembrane transport"/>
    <property type="evidence" value="ECO:0007669"/>
    <property type="project" value="InterPro"/>
</dbReference>
<proteinExistence type="predicted"/>
<reference evidence="2 3" key="6">
    <citation type="journal article" date="2011" name="Appl. Environ. Microbiol.">
        <title>Involvement of the azorhizobial chromosome partition gene (parA) in the onset of bacteroid differentiation during Sesbania rostrata stem nodule development.</title>
        <authorList>
            <person name="Liu CT."/>
            <person name="Lee KB."/>
            <person name="Wang YS."/>
            <person name="Peng MH."/>
            <person name="Lee KT."/>
            <person name="Suzuki S."/>
            <person name="Suzuki T."/>
            <person name="Oyaizu H."/>
        </authorList>
    </citation>
    <scope>NUCLEOTIDE SEQUENCE [LARGE SCALE GENOMIC DNA]</scope>
    <source>
        <strain evidence="3">ATCC 43989 / DSM 5975 / JCM 20966 / LMG 6465 / NBRC 14845 / NCIMB 13405 / ORS 571</strain>
    </source>
</reference>
<dbReference type="InterPro" id="IPR018389">
    <property type="entry name" value="DctP_fam"/>
</dbReference>
<evidence type="ECO:0000313" key="2">
    <source>
        <dbReference type="EMBL" id="BAF89336.1"/>
    </source>
</evidence>
<dbReference type="Proteomes" id="UP000000270">
    <property type="component" value="Chromosome"/>
</dbReference>
<keyword evidence="3" id="KW-1185">Reference proteome</keyword>
<dbReference type="KEGG" id="azc:AZC_3338"/>
<dbReference type="InterPro" id="IPR004682">
    <property type="entry name" value="TRAP_DctP"/>
</dbReference>
<reference evidence="2 3" key="1">
    <citation type="journal article" date="2007" name="Appl. Environ. Microbiol.">
        <title>Rhizobial factors required for stem nodule maturation and maintenance in Sesbania rostrata-Azorhizobium caulinodans ORS571 symbiosis.</title>
        <authorList>
            <person name="Suzuki S."/>
            <person name="Aono T."/>
            <person name="Lee KB."/>
            <person name="Suzuki T."/>
            <person name="Liu CT."/>
            <person name="Miwa H."/>
            <person name="Wakao S."/>
            <person name="Iki T."/>
            <person name="Oyaizu H."/>
        </authorList>
    </citation>
    <scope>NUCLEOTIDE SEQUENCE [LARGE SCALE GENOMIC DNA]</scope>
    <source>
        <strain evidence="3">ATCC 43989 / DSM 5975 / JCM 20966 / LMG 6465 / NBRC 14845 / NCIMB 13405 / ORS 571</strain>
    </source>
</reference>
<accession>A8IHY5</accession>